<keyword evidence="1" id="KW-0418">Kinase</keyword>
<keyword evidence="1" id="KW-0808">Transferase</keyword>
<gene>
    <name evidence="1" type="ORF">LOK49_LG04G00737</name>
</gene>
<keyword evidence="1" id="KW-0401">Integrin</keyword>
<keyword evidence="2" id="KW-1185">Reference proteome</keyword>
<evidence type="ECO:0000313" key="1">
    <source>
        <dbReference type="EMBL" id="KAI8019538.1"/>
    </source>
</evidence>
<sequence length="415" mass="47492">MVRGHGQSRKGTFCVASWQGIEVAVKKLGKEVTVDEDKMRAFRDELELLKKIRHPNVVQFLGAVTKYPNDDYGKIFTQELGTKEKYKGKMRMDYSEMNEEERNEKLTSVISYCKGDAKANETPIEEPKTGAKVLDIPSPHSLDIDSQTNNQLPQVINVNEPAHEQMEPSTTGHWEEKELVSKDGQAKLKANVFFASFDQRSDKAAGESACTTLAAVIANWLQSNQDNTPTRAQFDRLIVEGSSKWRKLCDNQDLINQFPDKHFNIQTVLQTRLRPISVLHKKSFIGFFGPEKFETLKGAMFFDQIWDEIKKNAEVDNDMPRIYIVSWNDHFFVLKVDVNLFEGCNQAYILRFDDSALIHGNVEKEGVSFDQASEDEIFTSKECCREFMKRFLAAIPLRELESKEKKEPVSCFALH</sequence>
<name>A0ACC0I2R7_9ERIC</name>
<comment type="caution">
    <text evidence="1">The sequence shown here is derived from an EMBL/GenBank/DDBJ whole genome shotgun (WGS) entry which is preliminary data.</text>
</comment>
<evidence type="ECO:0000313" key="2">
    <source>
        <dbReference type="Proteomes" id="UP001060215"/>
    </source>
</evidence>
<proteinExistence type="predicted"/>
<reference evidence="1 2" key="1">
    <citation type="journal article" date="2022" name="Plant J.">
        <title>Chromosome-level genome of Camellia lanceoleosa provides a valuable resource for understanding genome evolution and self-incompatibility.</title>
        <authorList>
            <person name="Gong W."/>
            <person name="Xiao S."/>
            <person name="Wang L."/>
            <person name="Liao Z."/>
            <person name="Chang Y."/>
            <person name="Mo W."/>
            <person name="Hu G."/>
            <person name="Li W."/>
            <person name="Zhao G."/>
            <person name="Zhu H."/>
            <person name="Hu X."/>
            <person name="Ji K."/>
            <person name="Xiang X."/>
            <person name="Song Q."/>
            <person name="Yuan D."/>
            <person name="Jin S."/>
            <person name="Zhang L."/>
        </authorList>
    </citation>
    <scope>NUCLEOTIDE SEQUENCE [LARGE SCALE GENOMIC DNA]</scope>
    <source>
        <strain evidence="1">SQ_2022a</strain>
    </source>
</reference>
<dbReference type="Proteomes" id="UP001060215">
    <property type="component" value="Chromosome 2"/>
</dbReference>
<protein>
    <submittedName>
        <fullName evidence="1">Integrin-linked protein kinase 1</fullName>
    </submittedName>
</protein>
<dbReference type="EMBL" id="CM045759">
    <property type="protein sequence ID" value="KAI8019538.1"/>
    <property type="molecule type" value="Genomic_DNA"/>
</dbReference>
<organism evidence="1 2">
    <name type="scientific">Camellia lanceoleosa</name>
    <dbReference type="NCBI Taxonomy" id="1840588"/>
    <lineage>
        <taxon>Eukaryota</taxon>
        <taxon>Viridiplantae</taxon>
        <taxon>Streptophyta</taxon>
        <taxon>Embryophyta</taxon>
        <taxon>Tracheophyta</taxon>
        <taxon>Spermatophyta</taxon>
        <taxon>Magnoliopsida</taxon>
        <taxon>eudicotyledons</taxon>
        <taxon>Gunneridae</taxon>
        <taxon>Pentapetalae</taxon>
        <taxon>asterids</taxon>
        <taxon>Ericales</taxon>
        <taxon>Theaceae</taxon>
        <taxon>Camellia</taxon>
    </lineage>
</organism>
<accession>A0ACC0I2R7</accession>